<evidence type="ECO:0000259" key="1">
    <source>
        <dbReference type="PROSITE" id="PS51186"/>
    </source>
</evidence>
<evidence type="ECO:0000313" key="2">
    <source>
        <dbReference type="EMBL" id="GLR27471.1"/>
    </source>
</evidence>
<reference evidence="3" key="1">
    <citation type="journal article" date="2019" name="Int. J. Syst. Evol. Microbiol.">
        <title>The Global Catalogue of Microorganisms (GCM) 10K type strain sequencing project: providing services to taxonomists for standard genome sequencing and annotation.</title>
        <authorList>
            <consortium name="The Broad Institute Genomics Platform"/>
            <consortium name="The Broad Institute Genome Sequencing Center for Infectious Disease"/>
            <person name="Wu L."/>
            <person name="Ma J."/>
        </authorList>
    </citation>
    <scope>NUCLEOTIDE SEQUENCE [LARGE SCALE GENOMIC DNA]</scope>
    <source>
        <strain evidence="3">NBRC 105857</strain>
    </source>
</reference>
<dbReference type="RefSeq" id="WP_284282277.1">
    <property type="nucleotide sequence ID" value="NZ_BSOJ01000032.1"/>
</dbReference>
<comment type="caution">
    <text evidence="2">The sequence shown here is derived from an EMBL/GenBank/DDBJ whole genome shotgun (WGS) entry which is preliminary data.</text>
</comment>
<dbReference type="Proteomes" id="UP001156664">
    <property type="component" value="Unassembled WGS sequence"/>
</dbReference>
<keyword evidence="3" id="KW-1185">Reference proteome</keyword>
<dbReference type="Pfam" id="PF00583">
    <property type="entry name" value="Acetyltransf_1"/>
    <property type="match status" value="1"/>
</dbReference>
<name>A0ABQ5YVI2_9BURK</name>
<organism evidence="2 3">
    <name type="scientific">Limnobacter litoralis</name>
    <dbReference type="NCBI Taxonomy" id="481366"/>
    <lineage>
        <taxon>Bacteria</taxon>
        <taxon>Pseudomonadati</taxon>
        <taxon>Pseudomonadota</taxon>
        <taxon>Betaproteobacteria</taxon>
        <taxon>Burkholderiales</taxon>
        <taxon>Burkholderiaceae</taxon>
        <taxon>Limnobacter</taxon>
    </lineage>
</organism>
<dbReference type="NCBIfam" id="TIGR04045">
    <property type="entry name" value="MSMEG_0567_GNAT"/>
    <property type="match status" value="1"/>
</dbReference>
<dbReference type="EMBL" id="BSOJ01000032">
    <property type="protein sequence ID" value="GLR27471.1"/>
    <property type="molecule type" value="Genomic_DNA"/>
</dbReference>
<dbReference type="PROSITE" id="PS51186">
    <property type="entry name" value="GNAT"/>
    <property type="match status" value="1"/>
</dbReference>
<dbReference type="InterPro" id="IPR000182">
    <property type="entry name" value="GNAT_dom"/>
</dbReference>
<proteinExistence type="predicted"/>
<dbReference type="InterPro" id="IPR016181">
    <property type="entry name" value="Acyl_CoA_acyltransferase"/>
</dbReference>
<evidence type="ECO:0000313" key="3">
    <source>
        <dbReference type="Proteomes" id="UP001156664"/>
    </source>
</evidence>
<protein>
    <recommendedName>
        <fullName evidence="1">N-acetyltransferase domain-containing protein</fullName>
    </recommendedName>
</protein>
<feature type="domain" description="N-acetyltransferase" evidence="1">
    <location>
        <begin position="18"/>
        <end position="162"/>
    </location>
</feature>
<dbReference type="Gene3D" id="3.40.630.30">
    <property type="match status" value="1"/>
</dbReference>
<gene>
    <name evidence="2" type="ORF">GCM10007875_25620</name>
</gene>
<accession>A0ABQ5YVI2</accession>
<dbReference type="CDD" id="cd04301">
    <property type="entry name" value="NAT_SF"/>
    <property type="match status" value="1"/>
</dbReference>
<sequence length="191" mass="21419">MMFDAVPADPFQHGECRIKLADGEWELRQAQSLRKRVFVEEQQVFRISDFDHLDHDAYTLIATTSMLGIPDSVVGTVRINQTARGKWQGSRLAVDAMYRHSSGIGKDLIKMAVGTALTLGCESFYANVQLQNQAFFERLGWCVLGHVLVEGLDHVFMQANLNLYSPAPDPNHGCFHLFSKALPPEKSRNKA</sequence>
<dbReference type="SUPFAM" id="SSF55729">
    <property type="entry name" value="Acyl-CoA N-acyltransferases (Nat)"/>
    <property type="match status" value="1"/>
</dbReference>
<dbReference type="InterPro" id="IPR024035">
    <property type="entry name" value="MSMEG_0567_GNAT"/>
</dbReference>